<sequence length="138" mass="15137">MLEYGVNAERLDAHGSLASCKEAELLLDTDVDGRMDAFNPAELLLAALAGCMIKGIERVTPMLHFKLRGVEITLRGVRQDSPPKMASVEYTLTVDTDENDRRLELLHQNVMKYGTVYNTLAAGTTITGTIRRAAGKKS</sequence>
<dbReference type="Gene3D" id="3.30.300.20">
    <property type="match status" value="1"/>
</dbReference>
<dbReference type="Proteomes" id="UP000243180">
    <property type="component" value="Chromosome"/>
</dbReference>
<dbReference type="Pfam" id="PF02566">
    <property type="entry name" value="OsmC"/>
    <property type="match status" value="1"/>
</dbReference>
<gene>
    <name evidence="1" type="ORF">SCL_0347</name>
</gene>
<proteinExistence type="predicted"/>
<organism evidence="1 2">
    <name type="scientific">Sulfuricaulis limicola</name>
    <dbReference type="NCBI Taxonomy" id="1620215"/>
    <lineage>
        <taxon>Bacteria</taxon>
        <taxon>Pseudomonadati</taxon>
        <taxon>Pseudomonadota</taxon>
        <taxon>Gammaproteobacteria</taxon>
        <taxon>Acidiferrobacterales</taxon>
        <taxon>Acidiferrobacteraceae</taxon>
        <taxon>Sulfuricaulis</taxon>
    </lineage>
</organism>
<dbReference type="OrthoDB" id="9781312at2"/>
<reference evidence="1 2" key="1">
    <citation type="submission" date="2015-05" db="EMBL/GenBank/DDBJ databases">
        <title>Complete genome sequence of a sulfur-oxidizing gammaproteobacterium strain HA5.</title>
        <authorList>
            <person name="Miura A."/>
            <person name="Kojima H."/>
            <person name="Fukui M."/>
        </authorList>
    </citation>
    <scope>NUCLEOTIDE SEQUENCE [LARGE SCALE GENOMIC DNA]</scope>
    <source>
        <strain evidence="1 2">HA5</strain>
    </source>
</reference>
<dbReference type="InParanoid" id="A0A1B4XCX3"/>
<dbReference type="EMBL" id="AP014879">
    <property type="protein sequence ID" value="BAV32669.1"/>
    <property type="molecule type" value="Genomic_DNA"/>
</dbReference>
<dbReference type="RefSeq" id="WP_096359396.1">
    <property type="nucleotide sequence ID" value="NZ_AP014879.1"/>
</dbReference>
<dbReference type="AlphaFoldDB" id="A0A1B4XCX3"/>
<accession>A0A1B4XCX3</accession>
<name>A0A1B4XCX3_9GAMM</name>
<dbReference type="InterPro" id="IPR015946">
    <property type="entry name" value="KH_dom-like_a/b"/>
</dbReference>
<protein>
    <submittedName>
        <fullName evidence="1">Osmotically inducible protein C</fullName>
    </submittedName>
</protein>
<keyword evidence="2" id="KW-1185">Reference proteome</keyword>
<dbReference type="InterPro" id="IPR036102">
    <property type="entry name" value="OsmC/Ohrsf"/>
</dbReference>
<evidence type="ECO:0000313" key="2">
    <source>
        <dbReference type="Proteomes" id="UP000243180"/>
    </source>
</evidence>
<evidence type="ECO:0000313" key="1">
    <source>
        <dbReference type="EMBL" id="BAV32669.1"/>
    </source>
</evidence>
<dbReference type="PANTHER" id="PTHR34352:SF1">
    <property type="entry name" value="PROTEIN YHFA"/>
    <property type="match status" value="1"/>
</dbReference>
<dbReference type="PANTHER" id="PTHR34352">
    <property type="entry name" value="PROTEIN YHFA"/>
    <property type="match status" value="1"/>
</dbReference>
<dbReference type="KEGG" id="slim:SCL_0347"/>
<dbReference type="SUPFAM" id="SSF82784">
    <property type="entry name" value="OsmC-like"/>
    <property type="match status" value="1"/>
</dbReference>
<dbReference type="InterPro" id="IPR003718">
    <property type="entry name" value="OsmC/Ohr_fam"/>
</dbReference>